<dbReference type="AlphaFoldDB" id="A0A6V8LPY6"/>
<dbReference type="PROSITE" id="PS51832">
    <property type="entry name" value="HD_GYP"/>
    <property type="match status" value="1"/>
</dbReference>
<dbReference type="GO" id="GO:0071111">
    <property type="term" value="F:cyclic-guanylate-specific phosphodiesterase activity"/>
    <property type="evidence" value="ECO:0007669"/>
    <property type="project" value="UniProtKB-EC"/>
</dbReference>
<protein>
    <submittedName>
        <fullName evidence="3">Cyclic di-GMP phosphodiesterase response regulator RpfG</fullName>
        <ecNumber evidence="3">3.1.4.52</ecNumber>
    </submittedName>
</protein>
<dbReference type="EC" id="3.1.4.52" evidence="3"/>
<dbReference type="InterPro" id="IPR021812">
    <property type="entry name" value="DUF3391"/>
</dbReference>
<dbReference type="InterPro" id="IPR003607">
    <property type="entry name" value="HD/PDEase_dom"/>
</dbReference>
<reference evidence="3 4" key="1">
    <citation type="submission" date="2020-04" db="EMBL/GenBank/DDBJ databases">
        <authorList>
            <consortium name="Desulfovibrio sp. FSS-1 genome sequencing consortium"/>
            <person name="Shimoshige H."/>
            <person name="Kobayashi H."/>
            <person name="Maekawa T."/>
        </authorList>
    </citation>
    <scope>NUCLEOTIDE SEQUENCE [LARGE SCALE GENOMIC DNA]</scope>
    <source>
        <strain evidence="3 4">SIID29052-01</strain>
    </source>
</reference>
<evidence type="ECO:0000256" key="1">
    <source>
        <dbReference type="SAM" id="MobiDB-lite"/>
    </source>
</evidence>
<dbReference type="PANTHER" id="PTHR43155:SF2">
    <property type="entry name" value="CYCLIC DI-GMP PHOSPHODIESTERASE PA4108"/>
    <property type="match status" value="1"/>
</dbReference>
<comment type="caution">
    <text evidence="3">The sequence shown here is derived from an EMBL/GenBank/DDBJ whole genome shotgun (WGS) entry which is preliminary data.</text>
</comment>
<feature type="domain" description="HD-GYP" evidence="2">
    <location>
        <begin position="148"/>
        <end position="346"/>
    </location>
</feature>
<feature type="region of interest" description="Disordered" evidence="1">
    <location>
        <begin position="57"/>
        <end position="102"/>
    </location>
</feature>
<keyword evidence="4" id="KW-1185">Reference proteome</keyword>
<dbReference type="SMART" id="SM00471">
    <property type="entry name" value="HDc"/>
    <property type="match status" value="1"/>
</dbReference>
<dbReference type="Pfam" id="PF13487">
    <property type="entry name" value="HD_5"/>
    <property type="match status" value="1"/>
</dbReference>
<dbReference type="PANTHER" id="PTHR43155">
    <property type="entry name" value="CYCLIC DI-GMP PHOSPHODIESTERASE PA4108-RELATED"/>
    <property type="match status" value="1"/>
</dbReference>
<evidence type="ECO:0000313" key="4">
    <source>
        <dbReference type="Proteomes" id="UP000494245"/>
    </source>
</evidence>
<dbReference type="CDD" id="cd00077">
    <property type="entry name" value="HDc"/>
    <property type="match status" value="1"/>
</dbReference>
<dbReference type="SUPFAM" id="SSF109604">
    <property type="entry name" value="HD-domain/PDEase-like"/>
    <property type="match status" value="1"/>
</dbReference>
<accession>A0A6V8LPY6</accession>
<dbReference type="Gene3D" id="1.10.3210.10">
    <property type="entry name" value="Hypothetical protein af1432"/>
    <property type="match status" value="1"/>
</dbReference>
<evidence type="ECO:0000259" key="2">
    <source>
        <dbReference type="PROSITE" id="PS51832"/>
    </source>
</evidence>
<dbReference type="RefSeq" id="WP_268885687.1">
    <property type="nucleotide sequence ID" value="NZ_BLTE01000011.1"/>
</dbReference>
<dbReference type="Pfam" id="PF11871">
    <property type="entry name" value="DUF3391"/>
    <property type="match status" value="1"/>
</dbReference>
<keyword evidence="3" id="KW-0378">Hydrolase</keyword>
<gene>
    <name evidence="3" type="primary">rpfG_8</name>
    <name evidence="3" type="ORF">NNJEOMEG_02459</name>
</gene>
<proteinExistence type="predicted"/>
<sequence length="418" mass="45926">MIKRIPVALLKPGMFVHGFDLSWFRHPFVSTRLGVVRDQRLVDELARLGVRHVEVDTERSQDLTAVTEPACSPELSAAPPATGDSPERPGAPRLAPCPPPGDRGAAVRFARKLFDHAMNATRGLMEDVSRGDPVDLDELKPCIAKVVESVNTNEDVLHLVLSLKAHDDYTYTHCLNLAALGVLLGKTLGLEGDQLELLGLAGMLHDVGKCKIPGGLVSKPGPLTPAEFETMKGHALLGYEHLAAHPNPGLPESVLRAVLEHHERLDGTGYPQGLARGGIHPFSSIISVVDIYDALTSDRVYRPRISGHLALRTLFNLRGQALPEELVDSFIKRLGVYPAMSVVQLRNGCYALVMRQTPGKPLFPEVMVFCDKDRNPLYRRRVDTWRLCGELSRKEFEIQRTVEPSEMPPPQAVFAAAP</sequence>
<name>A0A6V8LPY6_9BACT</name>
<organism evidence="3 4">
    <name type="scientific">Fundidesulfovibrio magnetotacticus</name>
    <dbReference type="NCBI Taxonomy" id="2730080"/>
    <lineage>
        <taxon>Bacteria</taxon>
        <taxon>Pseudomonadati</taxon>
        <taxon>Thermodesulfobacteriota</taxon>
        <taxon>Desulfovibrionia</taxon>
        <taxon>Desulfovibrionales</taxon>
        <taxon>Desulfovibrionaceae</taxon>
        <taxon>Fundidesulfovibrio</taxon>
    </lineage>
</organism>
<dbReference type="EMBL" id="BLTE01000011">
    <property type="protein sequence ID" value="GFK94612.1"/>
    <property type="molecule type" value="Genomic_DNA"/>
</dbReference>
<evidence type="ECO:0000313" key="3">
    <source>
        <dbReference type="EMBL" id="GFK94612.1"/>
    </source>
</evidence>
<dbReference type="InterPro" id="IPR037522">
    <property type="entry name" value="HD_GYP_dom"/>
</dbReference>
<dbReference type="Proteomes" id="UP000494245">
    <property type="component" value="Unassembled WGS sequence"/>
</dbReference>
<reference evidence="3 4" key="2">
    <citation type="submission" date="2020-05" db="EMBL/GenBank/DDBJ databases">
        <title>Draft genome sequence of Desulfovibrio sp. strainFSS-1.</title>
        <authorList>
            <person name="Shimoshige H."/>
            <person name="Kobayashi H."/>
            <person name="Maekawa T."/>
        </authorList>
    </citation>
    <scope>NUCLEOTIDE SEQUENCE [LARGE SCALE GENOMIC DNA]</scope>
    <source>
        <strain evidence="3 4">SIID29052-01</strain>
    </source>
</reference>